<evidence type="ECO:0000313" key="5">
    <source>
        <dbReference type="RefSeq" id="XP_015972135.2"/>
    </source>
</evidence>
<evidence type="ECO:0000259" key="3">
    <source>
        <dbReference type="Pfam" id="PF03372"/>
    </source>
</evidence>
<dbReference type="InterPro" id="IPR005135">
    <property type="entry name" value="Endo/exonuclease/phosphatase"/>
</dbReference>
<dbReference type="Gene3D" id="3.60.10.10">
    <property type="entry name" value="Endonuclease/exonuclease/phosphatase"/>
    <property type="match status" value="1"/>
</dbReference>
<gene>
    <name evidence="5" type="primary">LOC107495504</name>
</gene>
<sequence length="598" mass="68171">MEDAQGSATRGCEGNMHQGTREASKTGQVAKTTFGEEEHKVGSEIGIKTWDSKSGLHVLSDNEHTGSLAGKGSVAQGEEEIEEAIGEGVSDGKIGGTGDNLNSTLEEQMLENKRTWDLAVESGTILYDEEEDIMAILQSQNEEIARRRKGLGGDGKLSMVKNLRKKYRLNMLGLIETKKQVVTRFDVARLWGCSSVGWEYVAADGASGGLLLMWDDFMFKMNNCYKGERWLCVEGVLLKNNFNCSFLVVYGPHDRGDKLVVWEELSYVAGLCQSPCCFMGDFNEIVHVEERKGACSLTIAGEEFKDWIQDMQLVDIPLNDRKYTWFRGCSCSRIDRVMVSLEWVEEFPETRLRGGPRGLSDHYPLIMEVTKIRDGPRPFRSLDSWFTHEGFLRMVKEEWRGLGEKNIIEKLKVLTAPLGRWHKDNFGDMDKKIQQLEEEMKKLDDKVSSGVHDGTLEARRKALVTCCERLYVRKELHWKQMSRSRHAKDMDKNTKYFHQVASTRRRNNRIDALMINGRLVRNSARIKIAIRGFYKQLYYQEESPKVGFRDGLVTRISEEESVELEVLPSTEEIKEAVWDCESSKAPGSDGYNMNFIKR</sequence>
<dbReference type="InterPro" id="IPR036691">
    <property type="entry name" value="Endo/exonu/phosph_ase_sf"/>
</dbReference>
<feature type="coiled-coil region" evidence="1">
    <location>
        <begin position="426"/>
        <end position="453"/>
    </location>
</feature>
<reference evidence="5" key="2">
    <citation type="submission" date="2025-08" db="UniProtKB">
        <authorList>
            <consortium name="RefSeq"/>
        </authorList>
    </citation>
    <scope>IDENTIFICATION</scope>
    <source>
        <tissue evidence="5">Whole plant</tissue>
    </source>
</reference>
<protein>
    <submittedName>
        <fullName evidence="5">Uncharacterized protein LOC107495504</fullName>
    </submittedName>
</protein>
<dbReference type="PANTHER" id="PTHR33710:SF64">
    <property type="entry name" value="ENDONUCLEASE_EXONUCLEASE_PHOSPHATASE DOMAIN-CONTAINING PROTEIN"/>
    <property type="match status" value="1"/>
</dbReference>
<keyword evidence="1" id="KW-0175">Coiled coil</keyword>
<dbReference type="SUPFAM" id="SSF56219">
    <property type="entry name" value="DNase I-like"/>
    <property type="match status" value="1"/>
</dbReference>
<feature type="region of interest" description="Disordered" evidence="2">
    <location>
        <begin position="1"/>
        <end position="40"/>
    </location>
</feature>
<dbReference type="GeneID" id="107495504"/>
<name>A0A6P4E100_ARADU</name>
<evidence type="ECO:0000256" key="2">
    <source>
        <dbReference type="SAM" id="MobiDB-lite"/>
    </source>
</evidence>
<organism evidence="4 5">
    <name type="scientific">Arachis duranensis</name>
    <name type="common">Wild peanut</name>
    <dbReference type="NCBI Taxonomy" id="130453"/>
    <lineage>
        <taxon>Eukaryota</taxon>
        <taxon>Viridiplantae</taxon>
        <taxon>Streptophyta</taxon>
        <taxon>Embryophyta</taxon>
        <taxon>Tracheophyta</taxon>
        <taxon>Spermatophyta</taxon>
        <taxon>Magnoliopsida</taxon>
        <taxon>eudicotyledons</taxon>
        <taxon>Gunneridae</taxon>
        <taxon>Pentapetalae</taxon>
        <taxon>rosids</taxon>
        <taxon>fabids</taxon>
        <taxon>Fabales</taxon>
        <taxon>Fabaceae</taxon>
        <taxon>Papilionoideae</taxon>
        <taxon>50 kb inversion clade</taxon>
        <taxon>dalbergioids sensu lato</taxon>
        <taxon>Dalbergieae</taxon>
        <taxon>Pterocarpus clade</taxon>
        <taxon>Arachis</taxon>
    </lineage>
</organism>
<dbReference type="RefSeq" id="XP_015972135.2">
    <property type="nucleotide sequence ID" value="XM_016116649.2"/>
</dbReference>
<dbReference type="KEGG" id="adu:107495504"/>
<dbReference type="Pfam" id="PF03372">
    <property type="entry name" value="Exo_endo_phos"/>
    <property type="match status" value="1"/>
</dbReference>
<dbReference type="Proteomes" id="UP000515211">
    <property type="component" value="Chromosome 3"/>
</dbReference>
<reference evidence="4" key="1">
    <citation type="journal article" date="2016" name="Nat. Genet.">
        <title>The genome sequences of Arachis duranensis and Arachis ipaensis, the diploid ancestors of cultivated peanut.</title>
        <authorList>
            <person name="Bertioli D.J."/>
            <person name="Cannon S.B."/>
            <person name="Froenicke L."/>
            <person name="Huang G."/>
            <person name="Farmer A.D."/>
            <person name="Cannon E.K."/>
            <person name="Liu X."/>
            <person name="Gao D."/>
            <person name="Clevenger J."/>
            <person name="Dash S."/>
            <person name="Ren L."/>
            <person name="Moretzsohn M.C."/>
            <person name="Shirasawa K."/>
            <person name="Huang W."/>
            <person name="Vidigal B."/>
            <person name="Abernathy B."/>
            <person name="Chu Y."/>
            <person name="Niederhuth C.E."/>
            <person name="Umale P."/>
            <person name="Araujo A.C."/>
            <person name="Kozik A."/>
            <person name="Kim K.D."/>
            <person name="Burow M.D."/>
            <person name="Varshney R.K."/>
            <person name="Wang X."/>
            <person name="Zhang X."/>
            <person name="Barkley N."/>
            <person name="Guimaraes P.M."/>
            <person name="Isobe S."/>
            <person name="Guo B."/>
            <person name="Liao B."/>
            <person name="Stalker H.T."/>
            <person name="Schmitz R.J."/>
            <person name="Scheffler B.E."/>
            <person name="Leal-Bertioli S.C."/>
            <person name="Xun X."/>
            <person name="Jackson S.A."/>
            <person name="Michelmore R."/>
            <person name="Ozias-Akins P."/>
        </authorList>
    </citation>
    <scope>NUCLEOTIDE SEQUENCE [LARGE SCALE GENOMIC DNA]</scope>
    <source>
        <strain evidence="4">cv. V14167</strain>
    </source>
</reference>
<evidence type="ECO:0000313" key="4">
    <source>
        <dbReference type="Proteomes" id="UP000515211"/>
    </source>
</evidence>
<dbReference type="PANTHER" id="PTHR33710">
    <property type="entry name" value="BNAC02G09200D PROTEIN"/>
    <property type="match status" value="1"/>
</dbReference>
<dbReference type="AlphaFoldDB" id="A0A6P4E100"/>
<feature type="region of interest" description="Disordered" evidence="2">
    <location>
        <begin position="58"/>
        <end position="78"/>
    </location>
</feature>
<evidence type="ECO:0000256" key="1">
    <source>
        <dbReference type="SAM" id="Coils"/>
    </source>
</evidence>
<proteinExistence type="predicted"/>
<feature type="domain" description="Endonuclease/exonuclease/phosphatase" evidence="3">
    <location>
        <begin position="156"/>
        <end position="362"/>
    </location>
</feature>
<accession>A0A6P4E100</accession>
<keyword evidence="4" id="KW-1185">Reference proteome</keyword>
<dbReference type="GO" id="GO:0003824">
    <property type="term" value="F:catalytic activity"/>
    <property type="evidence" value="ECO:0007669"/>
    <property type="project" value="InterPro"/>
</dbReference>